<organism evidence="2 3">
    <name type="scientific">Nocardioides szechwanensis</name>
    <dbReference type="NCBI Taxonomy" id="1005944"/>
    <lineage>
        <taxon>Bacteria</taxon>
        <taxon>Bacillati</taxon>
        <taxon>Actinomycetota</taxon>
        <taxon>Actinomycetes</taxon>
        <taxon>Propionibacteriales</taxon>
        <taxon>Nocardioidaceae</taxon>
        <taxon>Nocardioides</taxon>
    </lineage>
</organism>
<dbReference type="RefSeq" id="WP_091026280.1">
    <property type="nucleotide sequence ID" value="NZ_BKAE01000009.1"/>
</dbReference>
<gene>
    <name evidence="2" type="ORF">SAMN05192576_3695</name>
</gene>
<sequence>MQVAFRRTGERRYAVDVHRERYPDLTMDPAPGYQDELPHDLLHFLVELHWGLRDGIFGQVAGGGNAWTFRLAPGDGPVTRDSRRRARRVREGNQTGGRDIGRSEVLARVVHERWHARRPGVGRPSWHDAGLCDSGATEAEIQAWLALAERFVRDWQSTQVGAYVAYEWPWPETGARRV</sequence>
<reference evidence="2 3" key="1">
    <citation type="submission" date="2016-10" db="EMBL/GenBank/DDBJ databases">
        <authorList>
            <person name="de Groot N.N."/>
        </authorList>
    </citation>
    <scope>NUCLEOTIDE SEQUENCE [LARGE SCALE GENOMIC DNA]</scope>
    <source>
        <strain evidence="2 3">CGMCC 1.11147</strain>
    </source>
</reference>
<dbReference type="STRING" id="1005944.SAMN05192576_3695"/>
<evidence type="ECO:0000313" key="2">
    <source>
        <dbReference type="EMBL" id="SDO26784.1"/>
    </source>
</evidence>
<name>A0A1H0I5Q2_9ACTN</name>
<proteinExistence type="predicted"/>
<feature type="region of interest" description="Disordered" evidence="1">
    <location>
        <begin position="78"/>
        <end position="97"/>
    </location>
</feature>
<dbReference type="EMBL" id="FNIC01000007">
    <property type="protein sequence ID" value="SDO26784.1"/>
    <property type="molecule type" value="Genomic_DNA"/>
</dbReference>
<evidence type="ECO:0000256" key="1">
    <source>
        <dbReference type="SAM" id="MobiDB-lite"/>
    </source>
</evidence>
<dbReference type="AlphaFoldDB" id="A0A1H0I5Q2"/>
<dbReference type="Proteomes" id="UP000199004">
    <property type="component" value="Unassembled WGS sequence"/>
</dbReference>
<accession>A0A1H0I5Q2</accession>
<evidence type="ECO:0000313" key="3">
    <source>
        <dbReference type="Proteomes" id="UP000199004"/>
    </source>
</evidence>
<keyword evidence="3" id="KW-1185">Reference proteome</keyword>
<dbReference type="OrthoDB" id="4170613at2"/>
<protein>
    <submittedName>
        <fullName evidence="2">Uncharacterized protein</fullName>
    </submittedName>
</protein>